<dbReference type="InterPro" id="IPR029044">
    <property type="entry name" value="Nucleotide-diphossugar_trans"/>
</dbReference>
<evidence type="ECO:0000313" key="2">
    <source>
        <dbReference type="Proteomes" id="UP000830343"/>
    </source>
</evidence>
<dbReference type="Gene3D" id="3.90.550.10">
    <property type="entry name" value="Spore Coat Polysaccharide Biosynthesis Protein SpsA, Chain A"/>
    <property type="match status" value="1"/>
</dbReference>
<sequence>MKKFVAIIPARSGSKGLPHKNIKVVKGKELLNYSVDAAIKSSYISKVIVSSDSNDYLNKVTKHDKVALHRRSEELSMDTSLTEDVIISIIKEFNLNDEDYFVLLQPTSPLRNEYHIDEAINLLTEKNKQSLVSVAENTINSAIVNTLDNNLSMENFINTYKVNRRQNMLKEFYINGAIYISNVGEYKLTKNFYGKSSIAYIMDEKSSVDIDNKLDMDFFEFLINNEN</sequence>
<keyword evidence="1" id="KW-0548">Nucleotidyltransferase</keyword>
<dbReference type="EMBL" id="CP094348">
    <property type="protein sequence ID" value="UOB21235.1"/>
    <property type="molecule type" value="Genomic_DNA"/>
</dbReference>
<dbReference type="InterPro" id="IPR003329">
    <property type="entry name" value="Cytidylyl_trans"/>
</dbReference>
<organism evidence="1 2">
    <name type="scientific">Macrococcus armenti</name>
    <dbReference type="NCBI Taxonomy" id="2875764"/>
    <lineage>
        <taxon>Bacteria</taxon>
        <taxon>Bacillati</taxon>
        <taxon>Bacillota</taxon>
        <taxon>Bacilli</taxon>
        <taxon>Bacillales</taxon>
        <taxon>Staphylococcaceae</taxon>
        <taxon>Macrococcus</taxon>
    </lineage>
</organism>
<dbReference type="InterPro" id="IPR050793">
    <property type="entry name" value="CMP-NeuNAc_synthase"/>
</dbReference>
<accession>A0ABY3ZWF7</accession>
<dbReference type="CDD" id="cd02513">
    <property type="entry name" value="CMP-NeuAc_Synthase"/>
    <property type="match status" value="1"/>
</dbReference>
<evidence type="ECO:0000313" key="1">
    <source>
        <dbReference type="EMBL" id="UOB21235.1"/>
    </source>
</evidence>
<dbReference type="PANTHER" id="PTHR21485:SF6">
    <property type="entry name" value="N-ACYLNEURAMINATE CYTIDYLYLTRANSFERASE-RELATED"/>
    <property type="match status" value="1"/>
</dbReference>
<dbReference type="Pfam" id="PF02348">
    <property type="entry name" value="CTP_transf_3"/>
    <property type="match status" value="1"/>
</dbReference>
<keyword evidence="1" id="KW-0808">Transferase</keyword>
<dbReference type="Proteomes" id="UP000830343">
    <property type="component" value="Chromosome"/>
</dbReference>
<protein>
    <submittedName>
        <fullName evidence="1">Acylneuraminate cytidylyltransferase family protein</fullName>
    </submittedName>
</protein>
<reference evidence="1" key="1">
    <citation type="submission" date="2022-03" db="EMBL/GenBank/DDBJ databases">
        <authorList>
            <person name="Vrbovska V."/>
            <person name="Kovarovic V."/>
            <person name="Botka T."/>
            <person name="Pantucek R."/>
        </authorList>
    </citation>
    <scope>NUCLEOTIDE SEQUENCE</scope>
    <source>
        <strain evidence="1">CCM 2609</strain>
    </source>
</reference>
<name>A0ABY3ZWF7_9STAP</name>
<dbReference type="PANTHER" id="PTHR21485">
    <property type="entry name" value="HAD SUPERFAMILY MEMBERS CMAS AND KDSC"/>
    <property type="match status" value="1"/>
</dbReference>
<dbReference type="SUPFAM" id="SSF53448">
    <property type="entry name" value="Nucleotide-diphospho-sugar transferases"/>
    <property type="match status" value="1"/>
</dbReference>
<dbReference type="RefSeq" id="WP_243366729.1">
    <property type="nucleotide sequence ID" value="NZ_CP094348.1"/>
</dbReference>
<dbReference type="GO" id="GO:0016779">
    <property type="term" value="F:nucleotidyltransferase activity"/>
    <property type="evidence" value="ECO:0007669"/>
    <property type="project" value="UniProtKB-KW"/>
</dbReference>
<keyword evidence="2" id="KW-1185">Reference proteome</keyword>
<proteinExistence type="predicted"/>
<gene>
    <name evidence="1" type="ORF">MRZ06_03900</name>
</gene>
<reference evidence="1" key="2">
    <citation type="submission" date="2022-04" db="EMBL/GenBank/DDBJ databases">
        <title>Antimicrobial genetic elements in methicillin-resistant Macrococcus armenti.</title>
        <authorList>
            <person name="Keller J.E."/>
            <person name="Schwendener S."/>
            <person name="Pantucek R."/>
            <person name="Perreten V."/>
        </authorList>
    </citation>
    <scope>NUCLEOTIDE SEQUENCE</scope>
    <source>
        <strain evidence="1">CCM 2609</strain>
    </source>
</reference>